<reference evidence="5 6" key="1">
    <citation type="submission" date="2018-06" db="EMBL/GenBank/DDBJ databases">
        <authorList>
            <consortium name="Pathogen Informatics"/>
            <person name="Doyle S."/>
        </authorList>
    </citation>
    <scope>NUCLEOTIDE SEQUENCE [LARGE SCALE GENOMIC DNA]</scope>
    <source>
        <strain evidence="6">NCTC 10815</strain>
    </source>
</reference>
<evidence type="ECO:0000256" key="2">
    <source>
        <dbReference type="SAM" id="MobiDB-lite"/>
    </source>
</evidence>
<dbReference type="Pfam" id="PF07261">
    <property type="entry name" value="DnaB_2"/>
    <property type="match status" value="1"/>
</dbReference>
<evidence type="ECO:0000259" key="3">
    <source>
        <dbReference type="Pfam" id="PF07261"/>
    </source>
</evidence>
<feature type="compositionally biased region" description="Basic and acidic residues" evidence="2">
    <location>
        <begin position="419"/>
        <end position="462"/>
    </location>
</feature>
<gene>
    <name evidence="5" type="primary">dnaB</name>
    <name evidence="5" type="ORF">NCTC10815_00689</name>
</gene>
<evidence type="ECO:0000256" key="1">
    <source>
        <dbReference type="ARBA" id="ARBA00093462"/>
    </source>
</evidence>
<dbReference type="Pfam" id="PF25888">
    <property type="entry name" value="WHD_DnaB"/>
    <property type="match status" value="1"/>
</dbReference>
<feature type="region of interest" description="Disordered" evidence="2">
    <location>
        <begin position="403"/>
        <end position="462"/>
    </location>
</feature>
<sequence>MSALAGFWMELQAIDSYQVKLNGTFNTIDAKTLTMLYQPLMGTSSLALYQTLAAEVEENRLWTAESRSHMQLLSMLHVGLEELFEARLKLEGLGLLKVFMKDANDTREYVYEILPPLSPAQFFGDGLLNIYLFSQVGEKQFKRLRTFFSDEPLPANDYKEVTRSFQDVFETFKGTAIPPDVNHVASEVFQKSKPTVIQLDKKTFDFEAFYQMLSPQLITREQITPAVEQALVKMHTIYGASAEELVTYLYRALEPSGDIDLEYLRKIVRNGYHIETGKLPALSMKQSAPQEKIPEQSEPASDEEALQIYLENITPFQLLVDIADGARPAETDLKIVEEVMEQQQLPTPVMNVLIEYVLLRLDGKIARNYMMTIAAHWKRKKVQTAKDAMELAWAEHEKYKRLQEETKDKPTNYSRRGNGKKEVLPEWFDKETAEPTDSKMTNKEKQTLEEQVREIKEKLKKR</sequence>
<dbReference type="InterPro" id="IPR006343">
    <property type="entry name" value="DnaB/C_C"/>
</dbReference>
<proteinExistence type="inferred from homology"/>
<name>A0A378MC24_LISGR</name>
<evidence type="ECO:0000259" key="4">
    <source>
        <dbReference type="Pfam" id="PF25888"/>
    </source>
</evidence>
<evidence type="ECO:0000313" key="5">
    <source>
        <dbReference type="EMBL" id="STY43394.1"/>
    </source>
</evidence>
<evidence type="ECO:0000313" key="6">
    <source>
        <dbReference type="Proteomes" id="UP000254879"/>
    </source>
</evidence>
<organism evidence="5 6">
    <name type="scientific">Listeria grayi</name>
    <name type="common">Listeria murrayi</name>
    <dbReference type="NCBI Taxonomy" id="1641"/>
    <lineage>
        <taxon>Bacteria</taxon>
        <taxon>Bacillati</taxon>
        <taxon>Bacillota</taxon>
        <taxon>Bacilli</taxon>
        <taxon>Bacillales</taxon>
        <taxon>Listeriaceae</taxon>
        <taxon>Listeria</taxon>
    </lineage>
</organism>
<dbReference type="Proteomes" id="UP000254879">
    <property type="component" value="Unassembled WGS sequence"/>
</dbReference>
<protein>
    <submittedName>
        <fullName evidence="5">Replication initiation and membrane attachment protein</fullName>
    </submittedName>
</protein>
<dbReference type="AlphaFoldDB" id="A0A378MC24"/>
<dbReference type="InterPro" id="IPR058660">
    <property type="entry name" value="WHD_DnaB"/>
</dbReference>
<dbReference type="EMBL" id="UGPG01000001">
    <property type="protein sequence ID" value="STY43394.1"/>
    <property type="molecule type" value="Genomic_DNA"/>
</dbReference>
<feature type="domain" description="DnaB/C C-terminal" evidence="3">
    <location>
        <begin position="330"/>
        <end position="390"/>
    </location>
</feature>
<feature type="domain" description="Replicative helicase loading/DNA remodeling protein DnaB N-terminal winged helix" evidence="4">
    <location>
        <begin position="12"/>
        <end position="238"/>
    </location>
</feature>
<accession>A0A378MC24</accession>
<comment type="similarity">
    <text evidence="1">Belongs to the DnaB/DnaD family.</text>
</comment>